<dbReference type="InterPro" id="IPR001789">
    <property type="entry name" value="Sig_transdc_resp-reg_receiver"/>
</dbReference>
<dbReference type="PIRSF" id="PIRSF006171">
    <property type="entry name" value="RR_citrat_malat"/>
    <property type="match status" value="1"/>
</dbReference>
<dbReference type="Pfam" id="PF00072">
    <property type="entry name" value="Response_reg"/>
    <property type="match status" value="1"/>
</dbReference>
<dbReference type="EMBL" id="CP118157">
    <property type="protein sequence ID" value="WOF22425.1"/>
    <property type="molecule type" value="Genomic_DNA"/>
</dbReference>
<evidence type="ECO:0000256" key="2">
    <source>
        <dbReference type="ARBA" id="ARBA00022490"/>
    </source>
</evidence>
<name>A0AA97I6G3_9MICO</name>
<dbReference type="PANTHER" id="PTHR45526:SF1">
    <property type="entry name" value="TRANSCRIPTIONAL REGULATORY PROTEIN DCUR-RELATED"/>
    <property type="match status" value="1"/>
</dbReference>
<evidence type="ECO:0000259" key="12">
    <source>
        <dbReference type="PROSITE" id="PS50110"/>
    </source>
</evidence>
<gene>
    <name evidence="13" type="ORF">N8K70_13655</name>
</gene>
<keyword evidence="2 9" id="KW-0963">Cytoplasm</keyword>
<protein>
    <recommendedName>
        <fullName evidence="9">Transcriptional regulatory protein</fullName>
    </recommendedName>
</protein>
<dbReference type="InterPro" id="IPR011006">
    <property type="entry name" value="CheY-like_superfamily"/>
</dbReference>
<evidence type="ECO:0000256" key="11">
    <source>
        <dbReference type="SAM" id="MobiDB-lite"/>
    </source>
</evidence>
<evidence type="ECO:0000256" key="3">
    <source>
        <dbReference type="ARBA" id="ARBA00022553"/>
    </source>
</evidence>
<dbReference type="Gene3D" id="1.10.10.10">
    <property type="entry name" value="Winged helix-like DNA-binding domain superfamily/Winged helix DNA-binding domain"/>
    <property type="match status" value="1"/>
</dbReference>
<dbReference type="InterPro" id="IPR051271">
    <property type="entry name" value="2C-system_Tx_regulators"/>
</dbReference>
<dbReference type="SMART" id="SM00448">
    <property type="entry name" value="REC"/>
    <property type="match status" value="1"/>
</dbReference>
<keyword evidence="6 9" id="KW-0238">DNA-binding</keyword>
<dbReference type="AlphaFoldDB" id="A0AA97I6G3"/>
<accession>A0AA97I6G3</accession>
<keyword evidence="14" id="KW-1185">Reference proteome</keyword>
<evidence type="ECO:0000256" key="7">
    <source>
        <dbReference type="ARBA" id="ARBA00023159"/>
    </source>
</evidence>
<dbReference type="InterPro" id="IPR036390">
    <property type="entry name" value="WH_DNA-bd_sf"/>
</dbReference>
<evidence type="ECO:0000256" key="6">
    <source>
        <dbReference type="ARBA" id="ARBA00023125"/>
    </source>
</evidence>
<dbReference type="SUPFAM" id="SSF46785">
    <property type="entry name" value="Winged helix' DNA-binding domain"/>
    <property type="match status" value="1"/>
</dbReference>
<feature type="region of interest" description="Disordered" evidence="11">
    <location>
        <begin position="212"/>
        <end position="234"/>
    </location>
</feature>
<dbReference type="InterPro" id="IPR036388">
    <property type="entry name" value="WH-like_DNA-bd_sf"/>
</dbReference>
<evidence type="ECO:0000256" key="8">
    <source>
        <dbReference type="ARBA" id="ARBA00023163"/>
    </source>
</evidence>
<evidence type="ECO:0000313" key="14">
    <source>
        <dbReference type="Proteomes" id="UP001305498"/>
    </source>
</evidence>
<feature type="compositionally biased region" description="Basic and acidic residues" evidence="11">
    <location>
        <begin position="221"/>
        <end position="234"/>
    </location>
</feature>
<evidence type="ECO:0000256" key="1">
    <source>
        <dbReference type="ARBA" id="ARBA00004496"/>
    </source>
</evidence>
<evidence type="ECO:0000256" key="4">
    <source>
        <dbReference type="ARBA" id="ARBA00023012"/>
    </source>
</evidence>
<dbReference type="InterPro" id="IPR048714">
    <property type="entry name" value="DpiA-like_HTH"/>
</dbReference>
<comment type="subcellular location">
    <subcellularLocation>
        <location evidence="1 9">Cytoplasm</location>
    </subcellularLocation>
</comment>
<dbReference type="SUPFAM" id="SSF52172">
    <property type="entry name" value="CheY-like"/>
    <property type="match status" value="1"/>
</dbReference>
<sequence>MSDIRVLVVEDDPRTAQAHGEYVERMDGFALAGTAHTVAATRRAIRDAYPTGERIHLLLLDLNLPDGHGLELCRELRAAGIVVDVVAVTAVRELDAVRQAVAVGVVQYLIKPFTFDVFAAKLRAYREYFDRMRSPVSSLSQREVDTAFAALRTSNLPGLPKGLSRDTLDAVTELLTVHDVARSASEVADVLGLSRVTARRYLEFLADRGTVSRAPRHGSRGRPELEYRRDRTSF</sequence>
<evidence type="ECO:0000313" key="13">
    <source>
        <dbReference type="EMBL" id="WOF22425.1"/>
    </source>
</evidence>
<dbReference type="Pfam" id="PF20714">
    <property type="entry name" value="HTH_64"/>
    <property type="match status" value="1"/>
</dbReference>
<dbReference type="GO" id="GO:0005737">
    <property type="term" value="C:cytoplasm"/>
    <property type="evidence" value="ECO:0007669"/>
    <property type="project" value="UniProtKB-SubCell"/>
</dbReference>
<keyword evidence="7 9" id="KW-0010">Activator</keyword>
<reference evidence="13 14" key="1">
    <citation type="submission" date="2023-02" db="EMBL/GenBank/DDBJ databases">
        <title>Microbacterium betulae sp. nov., isolated from birch wood.</title>
        <authorList>
            <person name="Pasciak M."/>
            <person name="Pawlik K.J."/>
            <person name="Martynowski D."/>
            <person name="Laczmanski L."/>
            <person name="Ciekot J."/>
            <person name="Szponar B."/>
            <person name="Wojcik-Fatla A."/>
            <person name="Mackiewicz B."/>
            <person name="Farian E."/>
            <person name="Cholewa G."/>
            <person name="Cholewa A."/>
            <person name="Dutkiewicz J."/>
        </authorList>
    </citation>
    <scope>NUCLEOTIDE SEQUENCE [LARGE SCALE GENOMIC DNA]</scope>
    <source>
        <strain evidence="13 14">AB</strain>
    </source>
</reference>
<proteinExistence type="predicted"/>
<dbReference type="GO" id="GO:0000156">
    <property type="term" value="F:phosphorelay response regulator activity"/>
    <property type="evidence" value="ECO:0007669"/>
    <property type="project" value="TreeGrafter"/>
</dbReference>
<feature type="modified residue" description="4-aspartylphosphate" evidence="10">
    <location>
        <position position="61"/>
    </location>
</feature>
<keyword evidence="4 9" id="KW-0902">Two-component regulatory system</keyword>
<dbReference type="InterPro" id="IPR024187">
    <property type="entry name" value="Sig_transdc_resp-reg_cit/mal"/>
</dbReference>
<dbReference type="PANTHER" id="PTHR45526">
    <property type="entry name" value="TRANSCRIPTIONAL REGULATORY PROTEIN DPIA"/>
    <property type="match status" value="1"/>
</dbReference>
<dbReference type="GO" id="GO:0003700">
    <property type="term" value="F:DNA-binding transcription factor activity"/>
    <property type="evidence" value="ECO:0007669"/>
    <property type="project" value="InterPro"/>
</dbReference>
<dbReference type="GO" id="GO:0003677">
    <property type="term" value="F:DNA binding"/>
    <property type="evidence" value="ECO:0007669"/>
    <property type="project" value="UniProtKB-KW"/>
</dbReference>
<dbReference type="Proteomes" id="UP001305498">
    <property type="component" value="Chromosome"/>
</dbReference>
<evidence type="ECO:0000256" key="10">
    <source>
        <dbReference type="PROSITE-ProRule" id="PRU00169"/>
    </source>
</evidence>
<organism evidence="13 14">
    <name type="scientific">Microbacterium betulae</name>
    <dbReference type="NCBI Taxonomy" id="2981139"/>
    <lineage>
        <taxon>Bacteria</taxon>
        <taxon>Bacillati</taxon>
        <taxon>Actinomycetota</taxon>
        <taxon>Actinomycetes</taxon>
        <taxon>Micrococcales</taxon>
        <taxon>Microbacteriaceae</taxon>
        <taxon>Microbacterium</taxon>
    </lineage>
</organism>
<dbReference type="RefSeq" id="WP_317138896.1">
    <property type="nucleotide sequence ID" value="NZ_CP118157.1"/>
</dbReference>
<dbReference type="Gene3D" id="3.40.50.2300">
    <property type="match status" value="1"/>
</dbReference>
<keyword evidence="5 9" id="KW-0805">Transcription regulation</keyword>
<evidence type="ECO:0000256" key="5">
    <source>
        <dbReference type="ARBA" id="ARBA00023015"/>
    </source>
</evidence>
<evidence type="ECO:0000256" key="9">
    <source>
        <dbReference type="PIRNR" id="PIRNR006171"/>
    </source>
</evidence>
<feature type="domain" description="Response regulatory" evidence="12">
    <location>
        <begin position="5"/>
        <end position="126"/>
    </location>
</feature>
<dbReference type="KEGG" id="mbet:N8K70_13655"/>
<keyword evidence="8 9" id="KW-0804">Transcription</keyword>
<keyword evidence="3 10" id="KW-0597">Phosphoprotein</keyword>
<dbReference type="PROSITE" id="PS50110">
    <property type="entry name" value="RESPONSE_REGULATORY"/>
    <property type="match status" value="1"/>
</dbReference>